<accession>A0A5N7M9V7</accession>
<reference evidence="2 3" key="1">
    <citation type="journal article" date="2019" name="Syst. Appl. Microbiol.">
        <title>Microvirga tunisiensis sp. nov., a root nodule symbiotic bacterium isolated from Lupinus micranthus and L. luteus grown in Northern Tunisia.</title>
        <authorList>
            <person name="Msaddak A."/>
            <person name="Rejili M."/>
            <person name="Duran D."/>
            <person name="Mars M."/>
            <person name="Palacios J.M."/>
            <person name="Ruiz-Argueso T."/>
            <person name="Rey L."/>
            <person name="Imperial J."/>
        </authorList>
    </citation>
    <scope>NUCLEOTIDE SEQUENCE [LARGE SCALE GENOMIC DNA]</scope>
    <source>
        <strain evidence="2 3">Lmie10</strain>
    </source>
</reference>
<evidence type="ECO:0000259" key="1">
    <source>
        <dbReference type="PROSITE" id="PS51819"/>
    </source>
</evidence>
<proteinExistence type="predicted"/>
<dbReference type="InterPro" id="IPR029068">
    <property type="entry name" value="Glyas_Bleomycin-R_OHBP_Dase"/>
</dbReference>
<sequence>MLEGKLGSYGIGNRVQLAFVVRDMEEALNYWVEKLGVKRFVLFQTNAGARRLVYNGHDTQMDMALAFTYLGDTQIELVSPINDEPSPYKDFLDAGRSGLHHIAFWPSEFASECQRLEREGFEEICAFYTPQGEKNVAYYKAPAAVGTIVELVPLTEDRKRYFAKIRELVESDEIADTVLRYASRQEFLNVHGS</sequence>
<organism evidence="2 3">
    <name type="scientific">Microvirga tunisiensis</name>
    <dbReference type="NCBI Taxonomy" id="2108360"/>
    <lineage>
        <taxon>Bacteria</taxon>
        <taxon>Pseudomonadati</taxon>
        <taxon>Pseudomonadota</taxon>
        <taxon>Alphaproteobacteria</taxon>
        <taxon>Hyphomicrobiales</taxon>
        <taxon>Methylobacteriaceae</taxon>
        <taxon>Microvirga</taxon>
    </lineage>
</organism>
<dbReference type="Gene3D" id="3.10.180.10">
    <property type="entry name" value="2,3-Dihydroxybiphenyl 1,2-Dioxygenase, domain 1"/>
    <property type="match status" value="1"/>
</dbReference>
<protein>
    <recommendedName>
        <fullName evidence="1">VOC domain-containing protein</fullName>
    </recommendedName>
</protein>
<dbReference type="InterPro" id="IPR037523">
    <property type="entry name" value="VOC_core"/>
</dbReference>
<gene>
    <name evidence="2" type="ORF">FS320_00300</name>
</gene>
<dbReference type="PROSITE" id="PS51819">
    <property type="entry name" value="VOC"/>
    <property type="match status" value="1"/>
</dbReference>
<keyword evidence="3" id="KW-1185">Reference proteome</keyword>
<dbReference type="Proteomes" id="UP000403266">
    <property type="component" value="Unassembled WGS sequence"/>
</dbReference>
<dbReference type="SUPFAM" id="SSF54593">
    <property type="entry name" value="Glyoxalase/Bleomycin resistance protein/Dihydroxybiphenyl dioxygenase"/>
    <property type="match status" value="1"/>
</dbReference>
<comment type="caution">
    <text evidence="2">The sequence shown here is derived from an EMBL/GenBank/DDBJ whole genome shotgun (WGS) entry which is preliminary data.</text>
</comment>
<dbReference type="AlphaFoldDB" id="A0A5N7M9V7"/>
<dbReference type="RefSeq" id="WP_152708615.1">
    <property type="nucleotide sequence ID" value="NZ_VOSJ01000001.1"/>
</dbReference>
<dbReference type="Pfam" id="PF13669">
    <property type="entry name" value="Glyoxalase_4"/>
    <property type="match status" value="1"/>
</dbReference>
<dbReference type="OrthoDB" id="9792173at2"/>
<feature type="domain" description="VOC" evidence="1">
    <location>
        <begin position="13"/>
        <end position="154"/>
    </location>
</feature>
<name>A0A5N7M9V7_9HYPH</name>
<dbReference type="EMBL" id="VOSK01000001">
    <property type="protein sequence ID" value="MPR23701.1"/>
    <property type="molecule type" value="Genomic_DNA"/>
</dbReference>
<evidence type="ECO:0000313" key="2">
    <source>
        <dbReference type="EMBL" id="MPR23701.1"/>
    </source>
</evidence>
<evidence type="ECO:0000313" key="3">
    <source>
        <dbReference type="Proteomes" id="UP000403266"/>
    </source>
</evidence>